<feature type="transmembrane region" description="Helical" evidence="1">
    <location>
        <begin position="83"/>
        <end position="103"/>
    </location>
</feature>
<reference evidence="2 3" key="1">
    <citation type="submission" date="2024-08" db="EMBL/GenBank/DDBJ databases">
        <title>Whole-genome sequencing of halo(alkali)philic microorganisms from hypersaline lakes.</title>
        <authorList>
            <person name="Sorokin D.Y."/>
            <person name="Merkel A.Y."/>
            <person name="Messina E."/>
            <person name="Yakimov M."/>
        </authorList>
    </citation>
    <scope>NUCLEOTIDE SEQUENCE [LARGE SCALE GENOMIC DNA]</scope>
    <source>
        <strain evidence="2 3">AB-hyl4</strain>
    </source>
</reference>
<keyword evidence="3" id="KW-1185">Reference proteome</keyword>
<dbReference type="PANTHER" id="PTHR33639">
    <property type="entry name" value="THIOL-DISULFIDE OXIDOREDUCTASE DCC"/>
    <property type="match status" value="1"/>
</dbReference>
<dbReference type="InterPro" id="IPR007263">
    <property type="entry name" value="DCC1-like"/>
</dbReference>
<dbReference type="Proteomes" id="UP001575105">
    <property type="component" value="Unassembled WGS sequence"/>
</dbReference>
<organism evidence="2 3">
    <name type="scientific">Natronomicrosphaera hydrolytica</name>
    <dbReference type="NCBI Taxonomy" id="3242702"/>
    <lineage>
        <taxon>Bacteria</taxon>
        <taxon>Pseudomonadati</taxon>
        <taxon>Planctomycetota</taxon>
        <taxon>Phycisphaerae</taxon>
        <taxon>Phycisphaerales</taxon>
        <taxon>Phycisphaeraceae</taxon>
        <taxon>Natronomicrosphaera</taxon>
    </lineage>
</organism>
<comment type="caution">
    <text evidence="2">The sequence shown here is derived from an EMBL/GenBank/DDBJ whole genome shotgun (WGS) entry which is preliminary data.</text>
</comment>
<sequence>MANGWTGGQYSLVRVLTAAIVAVVVGSAIAAGGVVQILVGLMLLMLAAAFAVGWRGREVTVALTLGLLLLTLLLDYPRVWESLAVLGPMVLVVMLAVHARLAWAGPTPYGSLDARGRLDPGGEWQFPSWLFRRLWLAMGLVYVGGGVLLLRDEAWRLAEALFYDDGQWAVLPWVGTMPEWLGRGLTWLLLGTWLAFGPLALSRRNRRLAWSLTLGVNLLVLPLAGYWALALALTAVHLLAFNPLWLPARPRSQPSTPPATVYYDGHCGLCHRWVRFVLAEDVKGEQFVLSPLDSEHFREHVSAAQRETLPDSIIVRRGDGELLVQSAAVLYILDRLGGLWRVAAMLGQALPAPLCDAVYSQIAAVRRRLFAQPTDACPMMPPTLRARFRI</sequence>
<dbReference type="Pfam" id="PF04134">
    <property type="entry name" value="DCC1-like"/>
    <property type="match status" value="1"/>
</dbReference>
<feature type="transmembrane region" description="Helical" evidence="1">
    <location>
        <begin position="208"/>
        <end position="241"/>
    </location>
</feature>
<keyword evidence="1" id="KW-0472">Membrane</keyword>
<dbReference type="InterPro" id="IPR052927">
    <property type="entry name" value="DCC_oxidoreductase"/>
</dbReference>
<accession>A0ABV4U539</accession>
<name>A0ABV4U539_9BACT</name>
<evidence type="ECO:0000313" key="2">
    <source>
        <dbReference type="EMBL" id="MFA9478285.1"/>
    </source>
</evidence>
<dbReference type="RefSeq" id="WP_425345208.1">
    <property type="nucleotide sequence ID" value="NZ_JBGUBD010000004.1"/>
</dbReference>
<proteinExistence type="predicted"/>
<protein>
    <submittedName>
        <fullName evidence="2">Thiol-disulfide oxidoreductase DCC family protein</fullName>
    </submittedName>
</protein>
<evidence type="ECO:0000313" key="3">
    <source>
        <dbReference type="Proteomes" id="UP001575105"/>
    </source>
</evidence>
<feature type="transmembrane region" description="Helical" evidence="1">
    <location>
        <begin position="180"/>
        <end position="201"/>
    </location>
</feature>
<feature type="transmembrane region" description="Helical" evidence="1">
    <location>
        <begin position="59"/>
        <end position="77"/>
    </location>
</feature>
<feature type="transmembrane region" description="Helical" evidence="1">
    <location>
        <begin position="37"/>
        <end position="54"/>
    </location>
</feature>
<dbReference type="EMBL" id="JBGUBD010000004">
    <property type="protein sequence ID" value="MFA9478285.1"/>
    <property type="molecule type" value="Genomic_DNA"/>
</dbReference>
<dbReference type="PANTHER" id="PTHR33639:SF2">
    <property type="entry name" value="DUF393 DOMAIN-CONTAINING PROTEIN"/>
    <property type="match status" value="1"/>
</dbReference>
<evidence type="ECO:0000256" key="1">
    <source>
        <dbReference type="SAM" id="Phobius"/>
    </source>
</evidence>
<keyword evidence="1" id="KW-1133">Transmembrane helix</keyword>
<feature type="transmembrane region" description="Helical" evidence="1">
    <location>
        <begin position="12"/>
        <end position="31"/>
    </location>
</feature>
<keyword evidence="1" id="KW-0812">Transmembrane</keyword>
<gene>
    <name evidence="2" type="ORF">ACERK3_08250</name>
</gene>